<dbReference type="InterPro" id="IPR006311">
    <property type="entry name" value="TAT_signal"/>
</dbReference>
<reference evidence="1 2" key="1">
    <citation type="submission" date="2020-07" db="EMBL/GenBank/DDBJ databases">
        <authorList>
            <person name="Li M."/>
        </authorList>
    </citation>
    <scope>NUCLEOTIDE SEQUENCE [LARGE SCALE GENOMIC DNA]</scope>
    <source>
        <strain evidence="1 2">DSM 23284</strain>
    </source>
</reference>
<dbReference type="EMBL" id="JACEON010000001">
    <property type="protein sequence ID" value="MBA4610150.1"/>
    <property type="molecule type" value="Genomic_DNA"/>
</dbReference>
<dbReference type="InterPro" id="IPR014177">
    <property type="entry name" value="Formate_DH_TAT-contain"/>
</dbReference>
<evidence type="ECO:0000313" key="2">
    <source>
        <dbReference type="Proteomes" id="UP000559404"/>
    </source>
</evidence>
<protein>
    <submittedName>
        <fullName evidence="1">Twin-arginine translocation signal domain-containing protein</fullName>
    </submittedName>
</protein>
<sequence length="67" mass="6916">MTRKDKGKEAGIEADRRGFLKLAGLGAVAGSATLVGGAAQAAETPSETAAGYRETEHVKAFYASARF</sequence>
<dbReference type="NCBIfam" id="TIGR02811">
    <property type="entry name" value="formate_TAT"/>
    <property type="match status" value="1"/>
</dbReference>
<dbReference type="InterPro" id="IPR019546">
    <property type="entry name" value="TAT_signal_bac_arc"/>
</dbReference>
<reference evidence="1 2" key="2">
    <citation type="submission" date="2020-08" db="EMBL/GenBank/DDBJ databases">
        <title>Stappia taiwanensis sp. nov., isolated from a coastal thermal spring.</title>
        <authorList>
            <person name="Kampfer P."/>
        </authorList>
    </citation>
    <scope>NUCLEOTIDE SEQUENCE [LARGE SCALE GENOMIC DNA]</scope>
    <source>
        <strain evidence="1 2">DSM 23284</strain>
    </source>
</reference>
<dbReference type="NCBIfam" id="TIGR01409">
    <property type="entry name" value="TAT_signal_seq"/>
    <property type="match status" value="1"/>
</dbReference>
<evidence type="ECO:0000313" key="1">
    <source>
        <dbReference type="EMBL" id="MBA4610150.1"/>
    </source>
</evidence>
<comment type="caution">
    <text evidence="1">The sequence shown here is derived from an EMBL/GenBank/DDBJ whole genome shotgun (WGS) entry which is preliminary data.</text>
</comment>
<accession>A0A838XTD1</accession>
<name>A0A838XTD1_9HYPH</name>
<gene>
    <name evidence="1" type="ORF">H1W37_00690</name>
</gene>
<keyword evidence="2" id="KW-1185">Reference proteome</keyword>
<proteinExistence type="predicted"/>
<dbReference type="AlphaFoldDB" id="A0A838XTD1"/>
<dbReference type="PROSITE" id="PS51318">
    <property type="entry name" value="TAT"/>
    <property type="match status" value="1"/>
</dbReference>
<organism evidence="1 2">
    <name type="scientific">Stappia taiwanensis</name>
    <dbReference type="NCBI Taxonomy" id="992267"/>
    <lineage>
        <taxon>Bacteria</taxon>
        <taxon>Pseudomonadati</taxon>
        <taxon>Pseudomonadota</taxon>
        <taxon>Alphaproteobacteria</taxon>
        <taxon>Hyphomicrobiales</taxon>
        <taxon>Stappiaceae</taxon>
        <taxon>Stappia</taxon>
    </lineage>
</organism>
<dbReference type="Proteomes" id="UP000559404">
    <property type="component" value="Unassembled WGS sequence"/>
</dbReference>
<dbReference type="PIRSF" id="PIRSF036704">
    <property type="entry name" value="UCP036704"/>
    <property type="match status" value="1"/>
</dbReference>